<organism evidence="3">
    <name type="scientific">uncultured Chloroflexia bacterium</name>
    <dbReference type="NCBI Taxonomy" id="1672391"/>
    <lineage>
        <taxon>Bacteria</taxon>
        <taxon>Bacillati</taxon>
        <taxon>Chloroflexota</taxon>
        <taxon>Chloroflexia</taxon>
        <taxon>environmental samples</taxon>
    </lineage>
</organism>
<protein>
    <recommendedName>
        <fullName evidence="2">Winged helix-turn helix domain-containing protein</fullName>
    </recommendedName>
</protein>
<dbReference type="InterPro" id="IPR009057">
    <property type="entry name" value="Homeodomain-like_sf"/>
</dbReference>
<evidence type="ECO:0000259" key="2">
    <source>
        <dbReference type="Pfam" id="PF13592"/>
    </source>
</evidence>
<name>A0A6J4MU79_9CHLR</name>
<dbReference type="SUPFAM" id="SSF46689">
    <property type="entry name" value="Homeodomain-like"/>
    <property type="match status" value="1"/>
</dbReference>
<evidence type="ECO:0000256" key="1">
    <source>
        <dbReference type="SAM" id="MobiDB-lite"/>
    </source>
</evidence>
<dbReference type="InterPro" id="IPR025959">
    <property type="entry name" value="Winged_HTH_dom"/>
</dbReference>
<dbReference type="Pfam" id="PF13592">
    <property type="entry name" value="HTH_33"/>
    <property type="match status" value="1"/>
</dbReference>
<gene>
    <name evidence="3" type="ORF">AVDCRST_MAG93-8232</name>
</gene>
<dbReference type="Pfam" id="PF13384">
    <property type="entry name" value="HTH_23"/>
    <property type="match status" value="1"/>
</dbReference>
<accession>A0A6J4MU79</accession>
<evidence type="ECO:0000313" key="3">
    <source>
        <dbReference type="EMBL" id="CAA9368908.1"/>
    </source>
</evidence>
<dbReference type="AlphaFoldDB" id="A0A6J4MU79"/>
<reference evidence="3" key="1">
    <citation type="submission" date="2020-02" db="EMBL/GenBank/DDBJ databases">
        <authorList>
            <person name="Meier V. D."/>
        </authorList>
    </citation>
    <scope>NUCLEOTIDE SEQUENCE</scope>
    <source>
        <strain evidence="3">AVDCRST_MAG93</strain>
    </source>
</reference>
<feature type="region of interest" description="Disordered" evidence="1">
    <location>
        <begin position="125"/>
        <end position="146"/>
    </location>
</feature>
<dbReference type="EMBL" id="CADCTR010002772">
    <property type="protein sequence ID" value="CAA9368908.1"/>
    <property type="molecule type" value="Genomic_DNA"/>
</dbReference>
<proteinExistence type="predicted"/>
<feature type="domain" description="Winged helix-turn helix" evidence="2">
    <location>
        <begin position="91"/>
        <end position="144"/>
    </location>
</feature>
<sequence>MYHASRSAVERRRAQFFALLAEGRSEDDVLAITQYSVRSARKIVARYHLLGLEGLTDGRAQNQGAPRVLTAEEQQTLAARLATDFEAGIVWDGPTLQRWIKEELGKDVYLGRTYEFMRAAGFSPRQLRPQHVKGDPAAQDDFKTKP</sequence>